<name>A0A0G4HFZ6_9ALVE</name>
<proteinExistence type="predicted"/>
<evidence type="ECO:0000313" key="1">
    <source>
        <dbReference type="EMBL" id="CEM42999.1"/>
    </source>
</evidence>
<dbReference type="VEuPathDB" id="CryptoDB:Cvel_27204"/>
<dbReference type="AlphaFoldDB" id="A0A0G4HFZ6"/>
<sequence length="419" mass="48057">MEEVQLSLFIELSTLLKTREMSETEFDTLRSRVDAAYRDCLQYEDGRVFLFRSRIDVLSSTVSRLYERGVRLLQYFVGGKNIAETVRHILNREVKKRVGIPKRAVKGCLESDPVQAEEEPDCRFQIPNEILIEEIPVMKDPLYRMTSLVIKDRSIPSLVEGVHFFPISSFCALDTVLKRNESGEGIILREADIKRKRKKFLVFLEWGKEFLERAKTLCKELRNEVKSGIVDFATPRLRLPKPADFYLALDIDGCICESVPFEESHLALHMFAGTSIPKVGDRERVMEFEIMKGGQRVKKKFVTQIRGGLDLLRKELWEVKELEDGVQIILCSNGRSPHCLEIAQIINEASPGNPLVEEQVISRDGNINPVPIKNSIRLREVFLHLEGAECRAISEGMDNEHTNWQLSDIQLFQQRPIVG</sequence>
<dbReference type="EMBL" id="CDMZ01002587">
    <property type="protein sequence ID" value="CEM42999.1"/>
    <property type="molecule type" value="Genomic_DNA"/>
</dbReference>
<reference evidence="1" key="1">
    <citation type="submission" date="2014-11" db="EMBL/GenBank/DDBJ databases">
        <authorList>
            <person name="Otto D Thomas"/>
            <person name="Naeem Raeece"/>
        </authorList>
    </citation>
    <scope>NUCLEOTIDE SEQUENCE</scope>
</reference>
<accession>A0A0G4HFZ6</accession>
<organism evidence="1">
    <name type="scientific">Chromera velia CCMP2878</name>
    <dbReference type="NCBI Taxonomy" id="1169474"/>
    <lineage>
        <taxon>Eukaryota</taxon>
        <taxon>Sar</taxon>
        <taxon>Alveolata</taxon>
        <taxon>Colpodellida</taxon>
        <taxon>Chromeraceae</taxon>
        <taxon>Chromera</taxon>
    </lineage>
</organism>
<gene>
    <name evidence="1" type="ORF">Cvel_27204</name>
</gene>
<protein>
    <submittedName>
        <fullName evidence="1">Uncharacterized protein</fullName>
    </submittedName>
</protein>